<dbReference type="EMBL" id="JBJQOH010000003">
    <property type="protein sequence ID" value="KAL3692214.1"/>
    <property type="molecule type" value="Genomic_DNA"/>
</dbReference>
<dbReference type="InterPro" id="IPR026960">
    <property type="entry name" value="RVT-Znf"/>
</dbReference>
<evidence type="ECO:0000313" key="3">
    <source>
        <dbReference type="Proteomes" id="UP001633002"/>
    </source>
</evidence>
<sequence>MLIKRYWERDKIQNRILIPLLKKIGVQVLLHLNGPAGRWKDCLTELGQKRIILTQEQRSEVRKFQHWIQHVKLGVGELQNSPSWRWGTEIKWSGWARETKFWSRLIAAKTETEDLSDKWPDGGASLNWKQRWNLLWGKGGSLRTKVWVWRTLHRCFFTGERAGKMGVTDDLCQRCGRESETINHMFWRFVHSMACDEGVQLPGTAAEKVESDFIEELQRLKEFDAEKINTLPKIQVRGTAARPSRQRMHLGLQKPPAAPRKRDVVAAAYGICPRPPSSSNQFGDDKTNLPSPDVLKFTRKRFEKVPRFRI</sequence>
<protein>
    <recommendedName>
        <fullName evidence="1">Reverse transcriptase zinc-binding domain-containing protein</fullName>
    </recommendedName>
</protein>
<dbReference type="Proteomes" id="UP001633002">
    <property type="component" value="Unassembled WGS sequence"/>
</dbReference>
<organism evidence="2 3">
    <name type="scientific">Riccia sorocarpa</name>
    <dbReference type="NCBI Taxonomy" id="122646"/>
    <lineage>
        <taxon>Eukaryota</taxon>
        <taxon>Viridiplantae</taxon>
        <taxon>Streptophyta</taxon>
        <taxon>Embryophyta</taxon>
        <taxon>Marchantiophyta</taxon>
        <taxon>Marchantiopsida</taxon>
        <taxon>Marchantiidae</taxon>
        <taxon>Marchantiales</taxon>
        <taxon>Ricciaceae</taxon>
        <taxon>Riccia</taxon>
    </lineage>
</organism>
<keyword evidence="3" id="KW-1185">Reference proteome</keyword>
<dbReference type="AlphaFoldDB" id="A0ABD3HP71"/>
<accession>A0ABD3HP71</accession>
<reference evidence="2 3" key="1">
    <citation type="submission" date="2024-09" db="EMBL/GenBank/DDBJ databases">
        <title>Chromosome-scale assembly of Riccia sorocarpa.</title>
        <authorList>
            <person name="Paukszto L."/>
        </authorList>
    </citation>
    <scope>NUCLEOTIDE SEQUENCE [LARGE SCALE GENOMIC DNA]</scope>
    <source>
        <strain evidence="2">LP-2024</strain>
        <tissue evidence="2">Aerial parts of the thallus</tissue>
    </source>
</reference>
<evidence type="ECO:0000259" key="1">
    <source>
        <dbReference type="Pfam" id="PF13966"/>
    </source>
</evidence>
<feature type="domain" description="Reverse transcriptase zinc-binding" evidence="1">
    <location>
        <begin position="130"/>
        <end position="187"/>
    </location>
</feature>
<gene>
    <name evidence="2" type="ORF">R1sor_005865</name>
</gene>
<comment type="caution">
    <text evidence="2">The sequence shown here is derived from an EMBL/GenBank/DDBJ whole genome shotgun (WGS) entry which is preliminary data.</text>
</comment>
<name>A0ABD3HP71_9MARC</name>
<evidence type="ECO:0000313" key="2">
    <source>
        <dbReference type="EMBL" id="KAL3692214.1"/>
    </source>
</evidence>
<dbReference type="Pfam" id="PF13966">
    <property type="entry name" value="zf-RVT"/>
    <property type="match status" value="1"/>
</dbReference>
<proteinExistence type="predicted"/>